<dbReference type="AlphaFoldDB" id="A0AB39XU63"/>
<evidence type="ECO:0000313" key="2">
    <source>
        <dbReference type="EMBL" id="XDV61423.1"/>
    </source>
</evidence>
<proteinExistence type="predicted"/>
<protein>
    <submittedName>
        <fullName evidence="2">DUF5985 family protein</fullName>
    </submittedName>
</protein>
<keyword evidence="1" id="KW-0472">Membrane</keyword>
<dbReference type="RefSeq" id="WP_369726759.1">
    <property type="nucleotide sequence ID" value="NZ_CP165734.1"/>
</dbReference>
<reference evidence="2" key="1">
    <citation type="submission" date="2024-08" db="EMBL/GenBank/DDBJ databases">
        <authorList>
            <person name="Chaddad Z."/>
            <person name="Lamrabet M."/>
            <person name="Bouhnik O."/>
            <person name="Alami S."/>
            <person name="Wipf D."/>
            <person name="Courty P.E."/>
            <person name="Missbah El Idrissi M."/>
        </authorList>
    </citation>
    <scope>NUCLEOTIDE SEQUENCE</scope>
    <source>
        <strain evidence="2">LLZ17</strain>
    </source>
</reference>
<feature type="transmembrane region" description="Helical" evidence="1">
    <location>
        <begin position="5"/>
        <end position="24"/>
    </location>
</feature>
<accession>A0AB39XU63</accession>
<dbReference type="EMBL" id="CP165734">
    <property type="protein sequence ID" value="XDV61423.1"/>
    <property type="molecule type" value="Genomic_DNA"/>
</dbReference>
<keyword evidence="1" id="KW-1133">Transmembrane helix</keyword>
<sequence>MSPFIYGLCAATSAVCAGMLLGAYRREKYSLLLWSGLCFVGLTLNNVVLVIDKIVLPDVDLSLWRLLIALVAMVTLLYGLIWDAE</sequence>
<gene>
    <name evidence="2" type="ORF">AB8Z38_06555</name>
</gene>
<evidence type="ECO:0000256" key="1">
    <source>
        <dbReference type="SAM" id="Phobius"/>
    </source>
</evidence>
<feature type="transmembrane region" description="Helical" evidence="1">
    <location>
        <begin position="63"/>
        <end position="82"/>
    </location>
</feature>
<organism evidence="2">
    <name type="scientific">Bradyrhizobium sp. LLZ17</name>
    <dbReference type="NCBI Taxonomy" id="3239388"/>
    <lineage>
        <taxon>Bacteria</taxon>
        <taxon>Pseudomonadati</taxon>
        <taxon>Pseudomonadota</taxon>
        <taxon>Alphaproteobacteria</taxon>
        <taxon>Hyphomicrobiales</taxon>
        <taxon>Nitrobacteraceae</taxon>
        <taxon>Bradyrhizobium</taxon>
    </lineage>
</organism>
<keyword evidence="1" id="KW-0812">Transmembrane</keyword>
<name>A0AB39XU63_9BRAD</name>
<dbReference type="Pfam" id="PF19447">
    <property type="entry name" value="DUF5985"/>
    <property type="match status" value="1"/>
</dbReference>
<dbReference type="InterPro" id="IPR046027">
    <property type="entry name" value="DUF5985"/>
</dbReference>
<feature type="transmembrane region" description="Helical" evidence="1">
    <location>
        <begin position="31"/>
        <end position="51"/>
    </location>
</feature>